<sequence length="164" mass="18419">MRLNTKRFNLRQIYKLIGFLHSLFFSFSQMTSDVGEILPVESDLPFPCSLVCDAVKRRFGGLIRCLRYLDSLFVLSVRLTEGVVDIFLPANSPQPSSSVSWSALEFSRLIGIFGQLKEEEEDVVVKALSTHLAIDDDSFANCKLRSVFRHNLLICLVSGLLLCG</sequence>
<name>A0A5K3FZY6_MESCO</name>
<dbReference type="AlphaFoldDB" id="A0A5K3FZY6"/>
<reference evidence="1" key="1">
    <citation type="submission" date="2019-11" db="UniProtKB">
        <authorList>
            <consortium name="WormBaseParasite"/>
        </authorList>
    </citation>
    <scope>IDENTIFICATION</scope>
</reference>
<accession>A0A5K3FZY6</accession>
<organism evidence="1">
    <name type="scientific">Mesocestoides corti</name>
    <name type="common">Flatworm</name>
    <dbReference type="NCBI Taxonomy" id="53468"/>
    <lineage>
        <taxon>Eukaryota</taxon>
        <taxon>Metazoa</taxon>
        <taxon>Spiralia</taxon>
        <taxon>Lophotrochozoa</taxon>
        <taxon>Platyhelminthes</taxon>
        <taxon>Cestoda</taxon>
        <taxon>Eucestoda</taxon>
        <taxon>Cyclophyllidea</taxon>
        <taxon>Mesocestoididae</taxon>
        <taxon>Mesocestoides</taxon>
    </lineage>
</organism>
<dbReference type="WBParaSite" id="MCU_013886-RB">
    <property type="protein sequence ID" value="MCU_013886-RB"/>
    <property type="gene ID" value="MCU_013886"/>
</dbReference>
<protein>
    <submittedName>
        <fullName evidence="1">Transmembrane protein</fullName>
    </submittedName>
</protein>
<evidence type="ECO:0000313" key="1">
    <source>
        <dbReference type="WBParaSite" id="MCU_013886-RB"/>
    </source>
</evidence>
<proteinExistence type="predicted"/>